<reference evidence="2" key="1">
    <citation type="journal article" date="2022" name="bioRxiv">
        <title>Sequencing and chromosome-scale assembly of the giantPleurodeles waltlgenome.</title>
        <authorList>
            <person name="Brown T."/>
            <person name="Elewa A."/>
            <person name="Iarovenko S."/>
            <person name="Subramanian E."/>
            <person name="Araus A.J."/>
            <person name="Petzold A."/>
            <person name="Susuki M."/>
            <person name="Suzuki K.-i.T."/>
            <person name="Hayashi T."/>
            <person name="Toyoda A."/>
            <person name="Oliveira C."/>
            <person name="Osipova E."/>
            <person name="Leigh N.D."/>
            <person name="Simon A."/>
            <person name="Yun M.H."/>
        </authorList>
    </citation>
    <scope>NUCLEOTIDE SEQUENCE</scope>
    <source>
        <strain evidence="2">20211129_DDA</strain>
        <tissue evidence="2">Liver</tissue>
    </source>
</reference>
<feature type="compositionally biased region" description="Basic and acidic residues" evidence="1">
    <location>
        <begin position="20"/>
        <end position="32"/>
    </location>
</feature>
<protein>
    <submittedName>
        <fullName evidence="2">Uncharacterized protein</fullName>
    </submittedName>
</protein>
<evidence type="ECO:0000256" key="1">
    <source>
        <dbReference type="SAM" id="MobiDB-lite"/>
    </source>
</evidence>
<gene>
    <name evidence="2" type="ORF">NDU88_010774</name>
</gene>
<organism evidence="2 3">
    <name type="scientific">Pleurodeles waltl</name>
    <name type="common">Iberian ribbed newt</name>
    <dbReference type="NCBI Taxonomy" id="8319"/>
    <lineage>
        <taxon>Eukaryota</taxon>
        <taxon>Metazoa</taxon>
        <taxon>Chordata</taxon>
        <taxon>Craniata</taxon>
        <taxon>Vertebrata</taxon>
        <taxon>Euteleostomi</taxon>
        <taxon>Amphibia</taxon>
        <taxon>Batrachia</taxon>
        <taxon>Caudata</taxon>
        <taxon>Salamandroidea</taxon>
        <taxon>Salamandridae</taxon>
        <taxon>Pleurodelinae</taxon>
        <taxon>Pleurodeles</taxon>
    </lineage>
</organism>
<dbReference type="AlphaFoldDB" id="A0AAV7PX17"/>
<keyword evidence="3" id="KW-1185">Reference proteome</keyword>
<dbReference type="Proteomes" id="UP001066276">
    <property type="component" value="Chromosome 7"/>
</dbReference>
<sequence length="108" mass="11899">MGRGVQHSQPYMPAAAECRASNEHSGQKEKLRSPITALSLRSVQEGEGSHGHLTQLPSGHLVHSIGTLHKAEEKGIEAIVDKQRRKVESPTQIARVFKEFRCTGMPTF</sequence>
<proteinExistence type="predicted"/>
<evidence type="ECO:0000313" key="2">
    <source>
        <dbReference type="EMBL" id="KAJ1132464.1"/>
    </source>
</evidence>
<accession>A0AAV7PX17</accession>
<comment type="caution">
    <text evidence="2">The sequence shown here is derived from an EMBL/GenBank/DDBJ whole genome shotgun (WGS) entry which is preliminary data.</text>
</comment>
<name>A0AAV7PX17_PLEWA</name>
<evidence type="ECO:0000313" key="3">
    <source>
        <dbReference type="Proteomes" id="UP001066276"/>
    </source>
</evidence>
<feature type="region of interest" description="Disordered" evidence="1">
    <location>
        <begin position="1"/>
        <end position="33"/>
    </location>
</feature>
<dbReference type="EMBL" id="JANPWB010000011">
    <property type="protein sequence ID" value="KAJ1132464.1"/>
    <property type="molecule type" value="Genomic_DNA"/>
</dbReference>